<name>A0AAD4KAT9_9MUSC</name>
<comment type="subcellular location">
    <subcellularLocation>
        <location evidence="1">Secreted</location>
    </subcellularLocation>
</comment>
<dbReference type="Gene3D" id="2.40.10.10">
    <property type="entry name" value="Trypsin-like serine proteases"/>
    <property type="match status" value="1"/>
</dbReference>
<dbReference type="PROSITE" id="PS00135">
    <property type="entry name" value="TRYPSIN_SER"/>
    <property type="match status" value="1"/>
</dbReference>
<protein>
    <recommendedName>
        <fullName evidence="9">Peptidase S1 domain-containing protein</fullName>
    </recommendedName>
</protein>
<dbReference type="InterPro" id="IPR001314">
    <property type="entry name" value="Peptidase_S1A"/>
</dbReference>
<dbReference type="CDD" id="cd00190">
    <property type="entry name" value="Tryp_SPc"/>
    <property type="match status" value="1"/>
</dbReference>
<keyword evidence="11" id="KW-1185">Reference proteome</keyword>
<gene>
    <name evidence="10" type="ORF">KR093_001197</name>
</gene>
<dbReference type="PROSITE" id="PS50240">
    <property type="entry name" value="TRYPSIN_DOM"/>
    <property type="match status" value="1"/>
</dbReference>
<keyword evidence="5 8" id="KW-0720">Serine protease</keyword>
<evidence type="ECO:0000256" key="6">
    <source>
        <dbReference type="ARBA" id="ARBA00023145"/>
    </source>
</evidence>
<comment type="caution">
    <text evidence="10">The sequence shown here is derived from an EMBL/GenBank/DDBJ whole genome shotgun (WGS) entry which is preliminary data.</text>
</comment>
<evidence type="ECO:0000256" key="3">
    <source>
        <dbReference type="ARBA" id="ARBA00022670"/>
    </source>
</evidence>
<dbReference type="PRINTS" id="PR00722">
    <property type="entry name" value="CHYMOTRYPSIN"/>
</dbReference>
<proteinExistence type="predicted"/>
<feature type="non-terminal residue" evidence="10">
    <location>
        <position position="1"/>
    </location>
</feature>
<dbReference type="SUPFAM" id="SSF50494">
    <property type="entry name" value="Trypsin-like serine proteases"/>
    <property type="match status" value="1"/>
</dbReference>
<keyword evidence="4 8" id="KW-0378">Hydrolase</keyword>
<evidence type="ECO:0000256" key="4">
    <source>
        <dbReference type="ARBA" id="ARBA00022801"/>
    </source>
</evidence>
<evidence type="ECO:0000256" key="8">
    <source>
        <dbReference type="RuleBase" id="RU363034"/>
    </source>
</evidence>
<dbReference type="PANTHER" id="PTHR24260">
    <property type="match status" value="1"/>
</dbReference>
<sequence>FSQSNNLSSLPNCLFAACESSKVFGIAVAGGKPTEYGEFPYMAALGWPANFDGTIFYRCGGALIAPNFVLTAAHCINFGGQLPTTVRLGGENLTLGMGEDHAIRRVFTHPNYTDDGAYNDIALLELDASQPSRRKIVCLWPKPELATNELTAIGYGQLQFAGLSSMQLLKAALQHVAPAECQPHYQQEDLPTGLAESQVCAGDPKGLGDTCQGDSGGPLLMLSKFEWYAVGITSLGHGCASGPPSIYTRVSSYLDWVESIVWP</sequence>
<dbReference type="Proteomes" id="UP001200034">
    <property type="component" value="Unassembled WGS sequence"/>
</dbReference>
<dbReference type="InterPro" id="IPR043504">
    <property type="entry name" value="Peptidase_S1_PA_chymotrypsin"/>
</dbReference>
<dbReference type="GO" id="GO:0004252">
    <property type="term" value="F:serine-type endopeptidase activity"/>
    <property type="evidence" value="ECO:0007669"/>
    <property type="project" value="InterPro"/>
</dbReference>
<dbReference type="InterPro" id="IPR051333">
    <property type="entry name" value="CLIP_Serine_Protease"/>
</dbReference>
<evidence type="ECO:0000313" key="11">
    <source>
        <dbReference type="Proteomes" id="UP001200034"/>
    </source>
</evidence>
<dbReference type="SMART" id="SM00020">
    <property type="entry name" value="Tryp_SPc"/>
    <property type="match status" value="1"/>
</dbReference>
<dbReference type="InterPro" id="IPR001254">
    <property type="entry name" value="Trypsin_dom"/>
</dbReference>
<evidence type="ECO:0000256" key="1">
    <source>
        <dbReference type="ARBA" id="ARBA00004613"/>
    </source>
</evidence>
<dbReference type="InterPro" id="IPR009003">
    <property type="entry name" value="Peptidase_S1_PA"/>
</dbReference>
<evidence type="ECO:0000313" key="10">
    <source>
        <dbReference type="EMBL" id="KAH8386556.1"/>
    </source>
</evidence>
<evidence type="ECO:0000256" key="7">
    <source>
        <dbReference type="ARBA" id="ARBA00023157"/>
    </source>
</evidence>
<organism evidence="10 11">
    <name type="scientific">Drosophila rubida</name>
    <dbReference type="NCBI Taxonomy" id="30044"/>
    <lineage>
        <taxon>Eukaryota</taxon>
        <taxon>Metazoa</taxon>
        <taxon>Ecdysozoa</taxon>
        <taxon>Arthropoda</taxon>
        <taxon>Hexapoda</taxon>
        <taxon>Insecta</taxon>
        <taxon>Pterygota</taxon>
        <taxon>Neoptera</taxon>
        <taxon>Endopterygota</taxon>
        <taxon>Diptera</taxon>
        <taxon>Brachycera</taxon>
        <taxon>Muscomorpha</taxon>
        <taxon>Ephydroidea</taxon>
        <taxon>Drosophilidae</taxon>
        <taxon>Drosophila</taxon>
    </lineage>
</organism>
<dbReference type="FunFam" id="2.40.10.10:FF:000047">
    <property type="entry name" value="Trypsin eta"/>
    <property type="match status" value="1"/>
</dbReference>
<keyword evidence="3 8" id="KW-0645">Protease</keyword>
<dbReference type="Pfam" id="PF00089">
    <property type="entry name" value="Trypsin"/>
    <property type="match status" value="1"/>
</dbReference>
<dbReference type="PANTHER" id="PTHR24260:SF135">
    <property type="entry name" value="CLIP DOMAIN-CONTAINING SERINE PROTEASE-RELATED"/>
    <property type="match status" value="1"/>
</dbReference>
<keyword evidence="7" id="KW-1015">Disulfide bond</keyword>
<reference evidence="10" key="1">
    <citation type="journal article" date="2021" name="Mol. Ecol. Resour.">
        <title>Phylogenomic analyses of the genus Drosophila reveals genomic signals of climate adaptation.</title>
        <authorList>
            <person name="Li F."/>
            <person name="Rane R.V."/>
            <person name="Luria V."/>
            <person name="Xiong Z."/>
            <person name="Chen J."/>
            <person name="Li Z."/>
            <person name="Catullo R.A."/>
            <person name="Griffin P.C."/>
            <person name="Schiffer M."/>
            <person name="Pearce S."/>
            <person name="Lee S.F."/>
            <person name="McElroy K."/>
            <person name="Stocker A."/>
            <person name="Shirriffs J."/>
            <person name="Cockerell F."/>
            <person name="Coppin C."/>
            <person name="Sgro C.M."/>
            <person name="Karger A."/>
            <person name="Cain J.W."/>
            <person name="Weber J.A."/>
            <person name="Santpere G."/>
            <person name="Kirschner M.W."/>
            <person name="Hoffmann A.A."/>
            <person name="Oakeshott J.G."/>
            <person name="Zhang G."/>
        </authorList>
    </citation>
    <scope>NUCLEOTIDE SEQUENCE</scope>
    <source>
        <strain evidence="10">BGI-SZ-2011g</strain>
    </source>
</reference>
<feature type="domain" description="Peptidase S1" evidence="9">
    <location>
        <begin position="28"/>
        <end position="262"/>
    </location>
</feature>
<dbReference type="AlphaFoldDB" id="A0AAD4KAT9"/>
<evidence type="ECO:0000256" key="5">
    <source>
        <dbReference type="ARBA" id="ARBA00022825"/>
    </source>
</evidence>
<keyword evidence="2" id="KW-0964">Secreted</keyword>
<dbReference type="PROSITE" id="PS00134">
    <property type="entry name" value="TRYPSIN_HIS"/>
    <property type="match status" value="1"/>
</dbReference>
<feature type="non-terminal residue" evidence="10">
    <location>
        <position position="263"/>
    </location>
</feature>
<dbReference type="GO" id="GO:0016485">
    <property type="term" value="P:protein processing"/>
    <property type="evidence" value="ECO:0007669"/>
    <property type="project" value="UniProtKB-ARBA"/>
</dbReference>
<dbReference type="InterPro" id="IPR018114">
    <property type="entry name" value="TRYPSIN_HIS"/>
</dbReference>
<accession>A0AAD4KAT9</accession>
<dbReference type="InterPro" id="IPR033116">
    <property type="entry name" value="TRYPSIN_SER"/>
</dbReference>
<dbReference type="GO" id="GO:0005576">
    <property type="term" value="C:extracellular region"/>
    <property type="evidence" value="ECO:0007669"/>
    <property type="project" value="UniProtKB-SubCell"/>
</dbReference>
<dbReference type="EMBL" id="JAJJHW010000095">
    <property type="protein sequence ID" value="KAH8386556.1"/>
    <property type="molecule type" value="Genomic_DNA"/>
</dbReference>
<keyword evidence="6" id="KW-0865">Zymogen</keyword>
<evidence type="ECO:0000256" key="2">
    <source>
        <dbReference type="ARBA" id="ARBA00022525"/>
    </source>
</evidence>
<evidence type="ECO:0000259" key="9">
    <source>
        <dbReference type="PROSITE" id="PS50240"/>
    </source>
</evidence>